<gene>
    <name evidence="1" type="ORF">CITCOLO1_LOCUS11852</name>
</gene>
<reference evidence="1 2" key="1">
    <citation type="submission" date="2024-03" db="EMBL/GenBank/DDBJ databases">
        <authorList>
            <person name="Gkanogiannis A."/>
            <person name="Becerra Lopez-Lavalle L."/>
        </authorList>
    </citation>
    <scope>NUCLEOTIDE SEQUENCE [LARGE SCALE GENOMIC DNA]</scope>
</reference>
<organism evidence="1 2">
    <name type="scientific">Citrullus colocynthis</name>
    <name type="common">colocynth</name>
    <dbReference type="NCBI Taxonomy" id="252529"/>
    <lineage>
        <taxon>Eukaryota</taxon>
        <taxon>Viridiplantae</taxon>
        <taxon>Streptophyta</taxon>
        <taxon>Embryophyta</taxon>
        <taxon>Tracheophyta</taxon>
        <taxon>Spermatophyta</taxon>
        <taxon>Magnoliopsida</taxon>
        <taxon>eudicotyledons</taxon>
        <taxon>Gunneridae</taxon>
        <taxon>Pentapetalae</taxon>
        <taxon>rosids</taxon>
        <taxon>fabids</taxon>
        <taxon>Cucurbitales</taxon>
        <taxon>Cucurbitaceae</taxon>
        <taxon>Benincaseae</taxon>
        <taxon>Citrullus</taxon>
    </lineage>
</organism>
<keyword evidence="2" id="KW-1185">Reference proteome</keyword>
<evidence type="ECO:0000313" key="2">
    <source>
        <dbReference type="Proteomes" id="UP001642487"/>
    </source>
</evidence>
<evidence type="ECO:0000313" key="1">
    <source>
        <dbReference type="EMBL" id="CAK9319833.1"/>
    </source>
</evidence>
<name>A0ABP0YH50_9ROSI</name>
<proteinExistence type="predicted"/>
<accession>A0ABP0YH50</accession>
<evidence type="ECO:0008006" key="3">
    <source>
        <dbReference type="Google" id="ProtNLM"/>
    </source>
</evidence>
<protein>
    <recommendedName>
        <fullName evidence="3">N-acetyltransferase domain-containing protein</fullName>
    </recommendedName>
</protein>
<dbReference type="Proteomes" id="UP001642487">
    <property type="component" value="Chromosome 4"/>
</dbReference>
<dbReference type="EMBL" id="OZ021738">
    <property type="protein sequence ID" value="CAK9319833.1"/>
    <property type="molecule type" value="Genomic_DNA"/>
</dbReference>
<sequence length="113" mass="12913">MTIPLKLVRIPGFERKGVASQILGHEKVACLLLDNKCRNEEKVRNSFLPNDANAILYIPLKGHREDDEKYRNDWSPLDRHFSWVRDHGEAGDGKQISCVDVEVVGIPSQNCWD</sequence>